<protein>
    <submittedName>
        <fullName evidence="2">Beta-sarcoglycan</fullName>
    </submittedName>
</protein>
<accession>A0AAF5CS50</accession>
<dbReference type="AlphaFoldDB" id="A0AAF5CS50"/>
<dbReference type="Proteomes" id="UP000035681">
    <property type="component" value="Unplaced"/>
</dbReference>
<sequence>MGDLLSIGKEFVKDGLIQLRYKDTYELIQCQKNNTFDSCSLISENEFVECSENDYGNFNVCCGTPELLVQILTKTISISHFNSLGKRKIEVNNKRPSTFFKTSSNNIDLNMKNNENIIPYINDQIKEESSYYDNNENDNLMSIEKLFDSKRFVNRINYQTNYDTEGNLYLQKKENSIKPNVEDIDLKLKIGKNNDEKGNSITFDVKTGPILSIISNGLYYPGNITNLWNIETSVVLFKENNCTVIVNTGMPFQKNNIKDSLISKGNIELFPTQNLVLETNLANKDSVLSILWYEMGLYKLCSPNLSIIKTPGVTENSITVIAKNVPGMGTVAVGGNLFFSDKNLFKIERNFIQNDTALLSSRKKIVCLSDWIVPAYGNPVIVTKKMKYDMSC</sequence>
<proteinExistence type="predicted"/>
<dbReference type="PANTHER" id="PTHR23200:SF48">
    <property type="entry name" value="METALLO-BETA-LACTAMASE DOMAIN-CONTAINING PROTEIN 1"/>
    <property type="match status" value="1"/>
</dbReference>
<dbReference type="PANTHER" id="PTHR23200">
    <property type="entry name" value="METALLO-BETA-LACTAMASE DOMAIN-CONTAINING PROTEIN 1"/>
    <property type="match status" value="1"/>
</dbReference>
<reference evidence="2" key="1">
    <citation type="submission" date="2024-02" db="UniProtKB">
        <authorList>
            <consortium name="WormBaseParasite"/>
        </authorList>
    </citation>
    <scope>IDENTIFICATION</scope>
</reference>
<evidence type="ECO:0000313" key="2">
    <source>
        <dbReference type="WBParaSite" id="TCONS_00000891.p1"/>
    </source>
</evidence>
<dbReference type="Gene3D" id="3.60.15.10">
    <property type="entry name" value="Ribonuclease Z/Hydroxyacylglutathione hydrolase-like"/>
    <property type="match status" value="1"/>
</dbReference>
<dbReference type="InterPro" id="IPR039344">
    <property type="entry name" value="MBLAC1"/>
</dbReference>
<organism evidence="1 2">
    <name type="scientific">Strongyloides stercoralis</name>
    <name type="common">Threadworm</name>
    <dbReference type="NCBI Taxonomy" id="6248"/>
    <lineage>
        <taxon>Eukaryota</taxon>
        <taxon>Metazoa</taxon>
        <taxon>Ecdysozoa</taxon>
        <taxon>Nematoda</taxon>
        <taxon>Chromadorea</taxon>
        <taxon>Rhabditida</taxon>
        <taxon>Tylenchina</taxon>
        <taxon>Panagrolaimomorpha</taxon>
        <taxon>Strongyloidoidea</taxon>
        <taxon>Strongyloididae</taxon>
        <taxon>Strongyloides</taxon>
    </lineage>
</organism>
<evidence type="ECO:0000313" key="1">
    <source>
        <dbReference type="Proteomes" id="UP000035681"/>
    </source>
</evidence>
<dbReference type="InterPro" id="IPR036866">
    <property type="entry name" value="RibonucZ/Hydroxyglut_hydro"/>
</dbReference>
<name>A0AAF5CS50_STRER</name>
<keyword evidence="1" id="KW-1185">Reference proteome</keyword>
<dbReference type="WBParaSite" id="TCONS_00000891.p1">
    <property type="protein sequence ID" value="TCONS_00000891.p1"/>
    <property type="gene ID" value="XLOC_000853"/>
</dbReference>